<sequence length="302" mass="35064">MKENPSTHERLAERLASILTKLNAGARLSIKELALEYSVSTRTISRDFDRMSSNLPLLQDEQSKKFYLDPAYLTKVKPHDFKHFAQISGVEQLYPSLDFPFLKELLNQQASEVYSAKGYEYEDASLYIELFQSLSSAIQQHRQIGFLYKNEPKLVQPYRLIHHHGSWYLAAVRKGQLRTYRLSHMQLQATKHEYETFLPDHAVLSSLQDEDSIWFGQDKFEVQIKVAANIASYFKQRRLLPEQQTLQELEDGALILSCQIAHTMQLLPLIRFWIPGLSILQPESLRQELKQSLAMYLQDQCA</sequence>
<dbReference type="Proteomes" id="UP000281084">
    <property type="component" value="Unassembled WGS sequence"/>
</dbReference>
<dbReference type="InterPro" id="IPR036388">
    <property type="entry name" value="WH-like_DNA-bd_sf"/>
</dbReference>
<dbReference type="Pfam" id="PF13280">
    <property type="entry name" value="WYL"/>
    <property type="match status" value="1"/>
</dbReference>
<reference evidence="3 4" key="1">
    <citation type="submission" date="2018-09" db="EMBL/GenBank/DDBJ databases">
        <title>The draft genome of Acinetobacter spp. strains.</title>
        <authorList>
            <person name="Qin J."/>
            <person name="Feng Y."/>
            <person name="Zong Z."/>
        </authorList>
    </citation>
    <scope>NUCLEOTIDE SEQUENCE [LARGE SCALE GENOMIC DNA]</scope>
    <source>
        <strain evidence="3 4">WCHAc060002</strain>
    </source>
</reference>
<protein>
    <submittedName>
        <fullName evidence="3">WYL domain-containing protein</fullName>
    </submittedName>
</protein>
<feature type="domain" description="WCX" evidence="2">
    <location>
        <begin position="219"/>
        <end position="293"/>
    </location>
</feature>
<dbReference type="InterPro" id="IPR051534">
    <property type="entry name" value="CBASS_pafABC_assoc_protein"/>
</dbReference>
<dbReference type="InterPro" id="IPR057727">
    <property type="entry name" value="WCX_dom"/>
</dbReference>
<comment type="caution">
    <text evidence="3">The sequence shown here is derived from an EMBL/GenBank/DDBJ whole genome shotgun (WGS) entry which is preliminary data.</text>
</comment>
<dbReference type="PANTHER" id="PTHR34580">
    <property type="match status" value="1"/>
</dbReference>
<proteinExistence type="predicted"/>
<dbReference type="InterPro" id="IPR026881">
    <property type="entry name" value="WYL_dom"/>
</dbReference>
<dbReference type="AlphaFoldDB" id="A0A3A8GAA4"/>
<evidence type="ECO:0000259" key="1">
    <source>
        <dbReference type="Pfam" id="PF13280"/>
    </source>
</evidence>
<evidence type="ECO:0000313" key="3">
    <source>
        <dbReference type="EMBL" id="RKG55775.1"/>
    </source>
</evidence>
<evidence type="ECO:0000259" key="2">
    <source>
        <dbReference type="Pfam" id="PF25583"/>
    </source>
</evidence>
<dbReference type="Pfam" id="PF25583">
    <property type="entry name" value="WCX"/>
    <property type="match status" value="1"/>
</dbReference>
<evidence type="ECO:0000313" key="4">
    <source>
        <dbReference type="Proteomes" id="UP000281084"/>
    </source>
</evidence>
<dbReference type="Gene3D" id="1.10.10.10">
    <property type="entry name" value="Winged helix-like DNA-binding domain superfamily/Winged helix DNA-binding domain"/>
    <property type="match status" value="1"/>
</dbReference>
<dbReference type="PROSITE" id="PS52050">
    <property type="entry name" value="WYL"/>
    <property type="match status" value="1"/>
</dbReference>
<organism evidence="3 4">
    <name type="scientific">Acinetobacter cumulans</name>
    <dbReference type="NCBI Taxonomy" id="2136182"/>
    <lineage>
        <taxon>Bacteria</taxon>
        <taxon>Pseudomonadati</taxon>
        <taxon>Pseudomonadota</taxon>
        <taxon>Gammaproteobacteria</taxon>
        <taxon>Moraxellales</taxon>
        <taxon>Moraxellaceae</taxon>
        <taxon>Acinetobacter</taxon>
    </lineage>
</organism>
<feature type="domain" description="WYL" evidence="1">
    <location>
        <begin position="129"/>
        <end position="186"/>
    </location>
</feature>
<dbReference type="RefSeq" id="WP_120366596.1">
    <property type="nucleotide sequence ID" value="NZ_RAXZ01000001.1"/>
</dbReference>
<dbReference type="EMBL" id="RAXZ01000001">
    <property type="protein sequence ID" value="RKG55775.1"/>
    <property type="molecule type" value="Genomic_DNA"/>
</dbReference>
<dbReference type="PANTHER" id="PTHR34580:SF1">
    <property type="entry name" value="PROTEIN PAFC"/>
    <property type="match status" value="1"/>
</dbReference>
<accession>A0A3A8GAA4</accession>
<gene>
    <name evidence="3" type="ORF">D7V64_01415</name>
</gene>
<name>A0A3A8GAA4_9GAMM</name>